<dbReference type="InterPro" id="IPR036770">
    <property type="entry name" value="Ankyrin_rpt-contain_sf"/>
</dbReference>
<dbReference type="AlphaFoldDB" id="A0A7S4RZR9"/>
<feature type="compositionally biased region" description="Basic and acidic residues" evidence="4">
    <location>
        <begin position="1"/>
        <end position="14"/>
    </location>
</feature>
<dbReference type="PANTHER" id="PTHR24153:SF8">
    <property type="entry name" value="FORKED, ISOFORM F"/>
    <property type="match status" value="1"/>
</dbReference>
<feature type="region of interest" description="Disordered" evidence="4">
    <location>
        <begin position="1"/>
        <end position="39"/>
    </location>
</feature>
<dbReference type="Pfam" id="PF12796">
    <property type="entry name" value="Ank_2"/>
    <property type="match status" value="1"/>
</dbReference>
<dbReference type="GO" id="GO:0051015">
    <property type="term" value="F:actin filament binding"/>
    <property type="evidence" value="ECO:0007669"/>
    <property type="project" value="TreeGrafter"/>
</dbReference>
<evidence type="ECO:0000256" key="2">
    <source>
        <dbReference type="ARBA" id="ARBA00023043"/>
    </source>
</evidence>
<dbReference type="Pfam" id="PF00023">
    <property type="entry name" value="Ank"/>
    <property type="match status" value="1"/>
</dbReference>
<reference evidence="5" key="1">
    <citation type="submission" date="2021-01" db="EMBL/GenBank/DDBJ databases">
        <authorList>
            <person name="Corre E."/>
            <person name="Pelletier E."/>
            <person name="Niang G."/>
            <person name="Scheremetjew M."/>
            <person name="Finn R."/>
            <person name="Kale V."/>
            <person name="Holt S."/>
            <person name="Cochrane G."/>
            <person name="Meng A."/>
            <person name="Brown T."/>
            <person name="Cohen L."/>
        </authorList>
    </citation>
    <scope>NUCLEOTIDE SEQUENCE</scope>
    <source>
        <strain evidence="5">GSO104</strain>
    </source>
</reference>
<dbReference type="EMBL" id="HBNS01034385">
    <property type="protein sequence ID" value="CAE4630068.1"/>
    <property type="molecule type" value="Transcribed_RNA"/>
</dbReference>
<name>A0A7S4RZR9_9STRA</name>
<protein>
    <submittedName>
        <fullName evidence="5">Uncharacterized protein</fullName>
    </submittedName>
</protein>
<organism evidence="5">
    <name type="scientific">Ditylum brightwellii</name>
    <dbReference type="NCBI Taxonomy" id="49249"/>
    <lineage>
        <taxon>Eukaryota</taxon>
        <taxon>Sar</taxon>
        <taxon>Stramenopiles</taxon>
        <taxon>Ochrophyta</taxon>
        <taxon>Bacillariophyta</taxon>
        <taxon>Mediophyceae</taxon>
        <taxon>Lithodesmiophycidae</taxon>
        <taxon>Lithodesmiales</taxon>
        <taxon>Lithodesmiaceae</taxon>
        <taxon>Ditylum</taxon>
    </lineage>
</organism>
<gene>
    <name evidence="5" type="ORF">DBRI00130_LOCUS26907</name>
</gene>
<proteinExistence type="predicted"/>
<dbReference type="InterPro" id="IPR002110">
    <property type="entry name" value="Ankyrin_rpt"/>
</dbReference>
<feature type="repeat" description="ANK" evidence="3">
    <location>
        <begin position="258"/>
        <end position="291"/>
    </location>
</feature>
<dbReference type="SMART" id="SM00248">
    <property type="entry name" value="ANK"/>
    <property type="match status" value="6"/>
</dbReference>
<dbReference type="SUPFAM" id="SSF48403">
    <property type="entry name" value="Ankyrin repeat"/>
    <property type="match status" value="1"/>
</dbReference>
<sequence length="395" mass="44714">MAQENFRHDEENNRHTNPFGGALPPMAGPQHEIGMPDPKLHSLLNLNPELEKDRRKFDGQAVIDQVRKNPNAARVTYTFARCYHCLPLQMAIMLGASARVVDFLLELYPSSIQARDGYGSTLLHSACEFQASLEVTSTLLDKFPDATTEKDLNENTPLHSACRCNPTPEMILLLLQRNTDAIREKNKEGMTPLHSACSYQASVEVVSLLLEIWPAATMEKDNYGMTPLHNSCEFEAPFEVISLLMNKYPAACRENDRYGRTPLHSACWNNAPERVLKMLLEEYPRAVSKNDLLMGSLQDYDFENQEVEKLVSNVYRLTCDKISNQDAKEIMTYFINAEWWGGAVLVVDSHPAVVNLVGVSDKCFPYLLSRVERSSKLLTTWQLLSNRQDLFANLI</sequence>
<dbReference type="GO" id="GO:0005737">
    <property type="term" value="C:cytoplasm"/>
    <property type="evidence" value="ECO:0007669"/>
    <property type="project" value="TreeGrafter"/>
</dbReference>
<dbReference type="InterPro" id="IPR052420">
    <property type="entry name" value="Espin/Espin-like"/>
</dbReference>
<dbReference type="PROSITE" id="PS50088">
    <property type="entry name" value="ANK_REPEAT"/>
    <property type="match status" value="1"/>
</dbReference>
<evidence type="ECO:0000256" key="3">
    <source>
        <dbReference type="PROSITE-ProRule" id="PRU00023"/>
    </source>
</evidence>
<evidence type="ECO:0000256" key="4">
    <source>
        <dbReference type="SAM" id="MobiDB-lite"/>
    </source>
</evidence>
<accession>A0A7S4RZR9</accession>
<keyword evidence="2 3" id="KW-0040">ANK repeat</keyword>
<dbReference type="PANTHER" id="PTHR24153">
    <property type="entry name" value="ESPIN"/>
    <property type="match status" value="1"/>
</dbReference>
<dbReference type="PROSITE" id="PS50297">
    <property type="entry name" value="ANK_REP_REGION"/>
    <property type="match status" value="1"/>
</dbReference>
<evidence type="ECO:0000256" key="1">
    <source>
        <dbReference type="ARBA" id="ARBA00022737"/>
    </source>
</evidence>
<dbReference type="Gene3D" id="1.25.40.20">
    <property type="entry name" value="Ankyrin repeat-containing domain"/>
    <property type="match status" value="1"/>
</dbReference>
<keyword evidence="1" id="KW-0677">Repeat</keyword>
<dbReference type="GO" id="GO:0051017">
    <property type="term" value="P:actin filament bundle assembly"/>
    <property type="evidence" value="ECO:0007669"/>
    <property type="project" value="TreeGrafter"/>
</dbReference>
<evidence type="ECO:0000313" key="5">
    <source>
        <dbReference type="EMBL" id="CAE4630068.1"/>
    </source>
</evidence>